<dbReference type="Gene3D" id="1.10.530.10">
    <property type="match status" value="1"/>
</dbReference>
<dbReference type="InterPro" id="IPR011098">
    <property type="entry name" value="G5_dom"/>
</dbReference>
<feature type="region of interest" description="Disordered" evidence="2">
    <location>
        <begin position="218"/>
        <end position="248"/>
    </location>
</feature>
<feature type="compositionally biased region" description="Basic and acidic residues" evidence="2">
    <location>
        <begin position="221"/>
        <end position="238"/>
    </location>
</feature>
<dbReference type="EMBL" id="CP070228">
    <property type="protein sequence ID" value="QRV01981.1"/>
    <property type="molecule type" value="Genomic_DNA"/>
</dbReference>
<dbReference type="Pfam" id="PF03990">
    <property type="entry name" value="DUF348"/>
    <property type="match status" value="1"/>
</dbReference>
<feature type="region of interest" description="Disordered" evidence="2">
    <location>
        <begin position="1"/>
        <end position="31"/>
    </location>
</feature>
<organism evidence="5 6">
    <name type="scientific">Arcanobacterium phocisimile</name>
    <dbReference type="NCBI Taxonomy" id="1302235"/>
    <lineage>
        <taxon>Bacteria</taxon>
        <taxon>Bacillati</taxon>
        <taxon>Actinomycetota</taxon>
        <taxon>Actinomycetes</taxon>
        <taxon>Actinomycetales</taxon>
        <taxon>Actinomycetaceae</taxon>
        <taxon>Arcanobacterium</taxon>
    </lineage>
</organism>
<protein>
    <submittedName>
        <fullName evidence="5">G5 domain-containing protein</fullName>
    </submittedName>
</protein>
<keyword evidence="3" id="KW-1133">Transmembrane helix</keyword>
<evidence type="ECO:0000256" key="3">
    <source>
        <dbReference type="SAM" id="Phobius"/>
    </source>
</evidence>
<gene>
    <name evidence="5" type="ORF">JTE88_07855</name>
</gene>
<evidence type="ECO:0000256" key="2">
    <source>
        <dbReference type="SAM" id="MobiDB-lite"/>
    </source>
</evidence>
<feature type="compositionally biased region" description="Basic and acidic residues" evidence="2">
    <location>
        <begin position="21"/>
        <end position="31"/>
    </location>
</feature>
<evidence type="ECO:0000313" key="6">
    <source>
        <dbReference type="Proteomes" id="UP000602653"/>
    </source>
</evidence>
<proteinExistence type="predicted"/>
<name>A0ABX7IG76_9ACTO</name>
<sequence length="400" mass="41821">MDQTQRMDLNPPKPGSRRARRAAERAAAARREATTGEIPVVTIDKVHGVASNPVTVLPAVPYAEKMNHDLVVSRTEEIVHVRKSRKATLMQGVGFGSAAALVVGLGFGIAVENVPPSLAMADNAPAVAGVANASVSLGETTPLIEGVTTQFSVSVDGQVKTVVTGSKVTLADALEAAKITVNRADIVSAPLDKPVAADAKVTITRVTTESFTENYPVAQETTREDDPTLPKGEERIESEGAPGEGTRTYTITKHDGQEVSRSVTVDVVTTPAQPKVVKVGTKEEDAQTAVAVPANAAPVAPGTARAIAAEMVAARGWSTAEFSCLDQLWQRESGWNHLANNPSSGAYGIPQSLPGSKMASAGADWQTNPATQITWGLGYISGRYGTPCGALGHSHSVGWY</sequence>
<dbReference type="Pfam" id="PF07501">
    <property type="entry name" value="G5"/>
    <property type="match status" value="1"/>
</dbReference>
<keyword evidence="1" id="KW-0732">Signal</keyword>
<reference evidence="5 6" key="1">
    <citation type="submission" date="2021-02" db="EMBL/GenBank/DDBJ databases">
        <title>Complete Genome Sequence of Arcanobacterium phocisimile strain DSM 26142T from a harbour seal.</title>
        <authorList>
            <person name="Borowiak M."/>
            <person name="Alssahen M."/>
            <person name="Malorny B."/>
            <person name="Laemmler C."/>
            <person name="Siebert U."/>
            <person name="Ploetz M."/>
            <person name="Abdulmawjood A."/>
        </authorList>
    </citation>
    <scope>NUCLEOTIDE SEQUENCE [LARGE SCALE GENOMIC DNA]</scope>
    <source>
        <strain evidence="5 6">DSM 26142</strain>
    </source>
</reference>
<keyword evidence="3" id="KW-0812">Transmembrane</keyword>
<evidence type="ECO:0000313" key="5">
    <source>
        <dbReference type="EMBL" id="QRV01981.1"/>
    </source>
</evidence>
<accession>A0ABX7IG76</accession>
<feature type="transmembrane region" description="Helical" evidence="3">
    <location>
        <begin position="92"/>
        <end position="111"/>
    </location>
</feature>
<keyword evidence="6" id="KW-1185">Reference proteome</keyword>
<feature type="domain" description="G5" evidence="4">
    <location>
        <begin position="203"/>
        <end position="283"/>
    </location>
</feature>
<dbReference type="Proteomes" id="UP000602653">
    <property type="component" value="Chromosome"/>
</dbReference>
<dbReference type="InterPro" id="IPR007137">
    <property type="entry name" value="DUF348"/>
</dbReference>
<keyword evidence="3" id="KW-0472">Membrane</keyword>
<dbReference type="SUPFAM" id="SSF53955">
    <property type="entry name" value="Lysozyme-like"/>
    <property type="match status" value="1"/>
</dbReference>
<dbReference type="PROSITE" id="PS51109">
    <property type="entry name" value="G5"/>
    <property type="match status" value="1"/>
</dbReference>
<evidence type="ECO:0000256" key="1">
    <source>
        <dbReference type="ARBA" id="ARBA00022729"/>
    </source>
</evidence>
<dbReference type="SMART" id="SM01208">
    <property type="entry name" value="G5"/>
    <property type="match status" value="1"/>
</dbReference>
<dbReference type="Gene3D" id="2.20.230.10">
    <property type="entry name" value="Resuscitation-promoting factor rpfb"/>
    <property type="match status" value="1"/>
</dbReference>
<evidence type="ECO:0000259" key="4">
    <source>
        <dbReference type="PROSITE" id="PS51109"/>
    </source>
</evidence>
<dbReference type="RefSeq" id="WP_204424142.1">
    <property type="nucleotide sequence ID" value="NZ_CP070228.1"/>
</dbReference>
<dbReference type="InterPro" id="IPR023346">
    <property type="entry name" value="Lysozyme-like_dom_sf"/>
</dbReference>